<dbReference type="GO" id="GO:0043565">
    <property type="term" value="F:sequence-specific DNA binding"/>
    <property type="evidence" value="ECO:0007669"/>
    <property type="project" value="TreeGrafter"/>
</dbReference>
<feature type="compositionally biased region" description="Basic and acidic residues" evidence="5">
    <location>
        <begin position="150"/>
        <end position="184"/>
    </location>
</feature>
<reference evidence="7" key="1">
    <citation type="submission" date="2022-03" db="EMBL/GenBank/DDBJ databases">
        <authorList>
            <person name="Martin C."/>
        </authorList>
    </citation>
    <scope>NUCLEOTIDE SEQUENCE</scope>
</reference>
<evidence type="ECO:0000256" key="2">
    <source>
        <dbReference type="ARBA" id="ARBA00022737"/>
    </source>
</evidence>
<organism evidence="7 8">
    <name type="scientific">Owenia fusiformis</name>
    <name type="common">Polychaete worm</name>
    <dbReference type="NCBI Taxonomy" id="6347"/>
    <lineage>
        <taxon>Eukaryota</taxon>
        <taxon>Metazoa</taxon>
        <taxon>Spiralia</taxon>
        <taxon>Lophotrochozoa</taxon>
        <taxon>Annelida</taxon>
        <taxon>Polychaeta</taxon>
        <taxon>Sedentaria</taxon>
        <taxon>Canalipalpata</taxon>
        <taxon>Sabellida</taxon>
        <taxon>Oweniida</taxon>
        <taxon>Oweniidae</taxon>
        <taxon>Owenia</taxon>
    </lineage>
</organism>
<keyword evidence="1" id="KW-0479">Metal-binding</keyword>
<accession>A0A8S4NGA5</accession>
<feature type="domain" description="C2H2-type" evidence="6">
    <location>
        <begin position="671"/>
        <end position="693"/>
    </location>
</feature>
<feature type="compositionally biased region" description="Polar residues" evidence="5">
    <location>
        <begin position="1"/>
        <end position="17"/>
    </location>
</feature>
<dbReference type="PROSITE" id="PS00028">
    <property type="entry name" value="ZINC_FINGER_C2H2_1"/>
    <property type="match status" value="3"/>
</dbReference>
<feature type="compositionally biased region" description="Acidic residues" evidence="5">
    <location>
        <begin position="79"/>
        <end position="89"/>
    </location>
</feature>
<dbReference type="SMART" id="SM00355">
    <property type="entry name" value="ZnF_C2H2"/>
    <property type="match status" value="9"/>
</dbReference>
<evidence type="ECO:0000313" key="7">
    <source>
        <dbReference type="EMBL" id="CAH1780149.1"/>
    </source>
</evidence>
<keyword evidence="4" id="KW-0862">Zinc</keyword>
<dbReference type="OrthoDB" id="6110130at2759"/>
<evidence type="ECO:0000256" key="3">
    <source>
        <dbReference type="ARBA" id="ARBA00022771"/>
    </source>
</evidence>
<evidence type="ECO:0000256" key="1">
    <source>
        <dbReference type="ARBA" id="ARBA00022723"/>
    </source>
</evidence>
<feature type="compositionally biased region" description="Basic and acidic residues" evidence="5">
    <location>
        <begin position="90"/>
        <end position="123"/>
    </location>
</feature>
<dbReference type="GO" id="GO:0000981">
    <property type="term" value="F:DNA-binding transcription factor activity, RNA polymerase II-specific"/>
    <property type="evidence" value="ECO:0007669"/>
    <property type="project" value="TreeGrafter"/>
</dbReference>
<comment type="caution">
    <text evidence="7">The sequence shown here is derived from an EMBL/GenBank/DDBJ whole genome shotgun (WGS) entry which is preliminary data.</text>
</comment>
<keyword evidence="8" id="KW-1185">Reference proteome</keyword>
<dbReference type="Proteomes" id="UP000749559">
    <property type="component" value="Unassembled WGS sequence"/>
</dbReference>
<dbReference type="GO" id="GO:0008270">
    <property type="term" value="F:zinc ion binding"/>
    <property type="evidence" value="ECO:0007669"/>
    <property type="project" value="UniProtKB-KW"/>
</dbReference>
<sequence>MKLNGSTRMDSNNADMETSNDELATKKPNGNHVADNMKDPDIGLPNGVTNLKKVDSEKCSSIDNDNESERSPPTLEKESDSDEFMDCEDGLERSNGETKPDEGEAHDVDNDVEKGQCDSHDEIMDTDESPPKNLTNGNNMGDGDSSCDFKNLDASEQSKDHKSSDNEVTEESKSPVTKDIKGTPDKSANPSRAATPSTESGDNAASLSEEDVPLNSRLATSSPVVDSASTTPAQSRSATPKVGGSDSKMIVISSPESKKDVKDSESTTKKEETKLAEKAGTKEKVPRKRVVKKNVFDEQVTPKGGDGSENLRPMSKILYGIGLDLCREVTFKELIGIQERKKRKGVLEETELEQLDRLKQGHDQLVDKNNMYKLKQTKKCIACDFKTDVHLSLEDHLDYPHIVRYKHFCSFCEFSGATEAQWMFHMEAEHTRKGKIHPVEPANRCKYCDWTNANQYKMAQHKQGCAKKFNSSRNQVPAMMEFDIPLFMPPGGLKPLPAPPPPKVIAPSAPPRPIQQGVSLVRNAVANPQRFTTFSNASATGATVARPNILARQSQQVIYNPQNNTYFQPMQPYVLQVSTPSAPLLVSSPAPSLVSAGLRPVTPLVTPAQTATTLQVVNPSPTPTASQGLEVCEICGGFIKDRESLRVHFFWAHQVDIHKDLFNQRQAHLNCEHCNQRFWTFQGLTRHRQLSGHGKDGAPSAAATPAPIAKLNEPTMTCYICNRNKIPNRLFSKHLEQVHKISLLGMLQKCSCMVCGKKFTTPDLTKNHILMTHGAIFKVSDFDANVPCVDGKRIPCLPCNMSFPNMVTYSQHIASVHQKKCNMCTYTCSTMENLKKHTREAHGTYVKCQICKKSLLAGQEHNAHVQNKHLRTMKIKLKRLNSSDLRKWKRPRSHSDEPIVVEN</sequence>
<dbReference type="InterPro" id="IPR013087">
    <property type="entry name" value="Znf_C2H2_type"/>
</dbReference>
<feature type="domain" description="C2H2-type" evidence="6">
    <location>
        <begin position="821"/>
        <end position="842"/>
    </location>
</feature>
<keyword evidence="2" id="KW-0677">Repeat</keyword>
<dbReference type="EMBL" id="CAIIXF020000003">
    <property type="protein sequence ID" value="CAH1780149.1"/>
    <property type="molecule type" value="Genomic_DNA"/>
</dbReference>
<dbReference type="AlphaFoldDB" id="A0A8S4NGA5"/>
<feature type="domain" description="C2H2-type" evidence="6">
    <location>
        <begin position="750"/>
        <end position="773"/>
    </location>
</feature>
<dbReference type="PANTHER" id="PTHR24408">
    <property type="entry name" value="ZINC FINGER PROTEIN"/>
    <property type="match status" value="1"/>
</dbReference>
<protein>
    <recommendedName>
        <fullName evidence="6">C2H2-type domain-containing protein</fullName>
    </recommendedName>
</protein>
<evidence type="ECO:0000256" key="4">
    <source>
        <dbReference type="ARBA" id="ARBA00022833"/>
    </source>
</evidence>
<keyword evidence="3" id="KW-0863">Zinc-finger</keyword>
<dbReference type="PANTHER" id="PTHR24408:SF58">
    <property type="entry name" value="TRANSCRIPTION FACTOR (TFIIIA), PUTATIVE (AFU_ORTHOLOGUE AFUA_1G05150)-RELATED"/>
    <property type="match status" value="1"/>
</dbReference>
<feature type="compositionally biased region" description="Basic and acidic residues" evidence="5">
    <location>
        <begin position="256"/>
        <end position="284"/>
    </location>
</feature>
<dbReference type="Gene3D" id="3.30.160.60">
    <property type="entry name" value="Classic Zinc Finger"/>
    <property type="match status" value="1"/>
</dbReference>
<feature type="region of interest" description="Disordered" evidence="5">
    <location>
        <begin position="1"/>
        <end position="286"/>
    </location>
</feature>
<proteinExistence type="predicted"/>
<gene>
    <name evidence="7" type="ORF">OFUS_LOCUS6879</name>
</gene>
<dbReference type="GO" id="GO:0005634">
    <property type="term" value="C:nucleus"/>
    <property type="evidence" value="ECO:0007669"/>
    <property type="project" value="TreeGrafter"/>
</dbReference>
<feature type="compositionally biased region" description="Polar residues" evidence="5">
    <location>
        <begin position="217"/>
        <end position="238"/>
    </location>
</feature>
<evidence type="ECO:0000256" key="5">
    <source>
        <dbReference type="SAM" id="MobiDB-lite"/>
    </source>
</evidence>
<feature type="compositionally biased region" description="Polar residues" evidence="5">
    <location>
        <begin position="186"/>
        <end position="206"/>
    </location>
</feature>
<evidence type="ECO:0000259" key="6">
    <source>
        <dbReference type="PROSITE" id="PS00028"/>
    </source>
</evidence>
<name>A0A8S4NGA5_OWEFU</name>
<feature type="compositionally biased region" description="Basic and acidic residues" evidence="5">
    <location>
        <begin position="67"/>
        <end position="78"/>
    </location>
</feature>
<evidence type="ECO:0000313" key="8">
    <source>
        <dbReference type="Proteomes" id="UP000749559"/>
    </source>
</evidence>